<proteinExistence type="predicted"/>
<keyword evidence="2" id="KW-1185">Reference proteome</keyword>
<reference evidence="1" key="1">
    <citation type="submission" date="2021-01" db="EMBL/GenBank/DDBJ databases">
        <title>Modified the classification status of verrucomicrobia.</title>
        <authorList>
            <person name="Feng X."/>
        </authorList>
    </citation>
    <scope>NUCLEOTIDE SEQUENCE</scope>
    <source>
        <strain evidence="1">_KCTC 22039</strain>
    </source>
</reference>
<dbReference type="RefSeq" id="WP_200310993.1">
    <property type="nucleotide sequence ID" value="NZ_JAENIM010000037.1"/>
</dbReference>
<gene>
    <name evidence="1" type="ORF">JIN82_07375</name>
</gene>
<comment type="caution">
    <text evidence="1">The sequence shown here is derived from an EMBL/GenBank/DDBJ whole genome shotgun (WGS) entry which is preliminary data.</text>
</comment>
<sequence length="140" mass="15774">MADSLWMRLRNENWNQLECASGSASSIPKFLQNLASRKAARAMKASHDLWSALGVNHDSLCSANEVTFPYLLEILYISEVEIQCEILDLIIPICKHADSASWKTPASKELSNHHPLIKKLSFSKDEMLAEKSQQAFELID</sequence>
<name>A0A8J7SKT2_9BACT</name>
<accession>A0A8J7SKT2</accession>
<protein>
    <submittedName>
        <fullName evidence="1">Uncharacterized protein</fullName>
    </submittedName>
</protein>
<evidence type="ECO:0000313" key="2">
    <source>
        <dbReference type="Proteomes" id="UP000624703"/>
    </source>
</evidence>
<dbReference type="EMBL" id="JAENIM010000037">
    <property type="protein sequence ID" value="MBK1790975.1"/>
    <property type="molecule type" value="Genomic_DNA"/>
</dbReference>
<dbReference type="AlphaFoldDB" id="A0A8J7SKT2"/>
<evidence type="ECO:0000313" key="1">
    <source>
        <dbReference type="EMBL" id="MBK1790975.1"/>
    </source>
</evidence>
<dbReference type="Proteomes" id="UP000624703">
    <property type="component" value="Unassembled WGS sequence"/>
</dbReference>
<organism evidence="1 2">
    <name type="scientific">Persicirhabdus sediminis</name>
    <dbReference type="NCBI Taxonomy" id="454144"/>
    <lineage>
        <taxon>Bacteria</taxon>
        <taxon>Pseudomonadati</taxon>
        <taxon>Verrucomicrobiota</taxon>
        <taxon>Verrucomicrobiia</taxon>
        <taxon>Verrucomicrobiales</taxon>
        <taxon>Verrucomicrobiaceae</taxon>
        <taxon>Persicirhabdus</taxon>
    </lineage>
</organism>